<dbReference type="Pfam" id="PF22252">
    <property type="entry name" value="PNGase_F-II_N"/>
    <property type="match status" value="1"/>
</dbReference>
<dbReference type="Proteomes" id="UP000289821">
    <property type="component" value="Unassembled WGS sequence"/>
</dbReference>
<keyword evidence="2" id="KW-1185">Reference proteome</keyword>
<accession>A0A4Q0NNQ5</accession>
<protein>
    <submittedName>
        <fullName evidence="1">GLPGLI family protein</fullName>
    </submittedName>
</protein>
<dbReference type="NCBIfam" id="TIGR01200">
    <property type="entry name" value="GLPGLI"/>
    <property type="match status" value="1"/>
</dbReference>
<name>A0A4Q0NNQ5_9FLAO</name>
<dbReference type="RefSeq" id="WP_128762784.1">
    <property type="nucleotide sequence ID" value="NZ_QOVI01000010.1"/>
</dbReference>
<evidence type="ECO:0000313" key="1">
    <source>
        <dbReference type="EMBL" id="RXG11515.1"/>
    </source>
</evidence>
<dbReference type="AlphaFoldDB" id="A0A4Q0NNQ5"/>
<evidence type="ECO:0000313" key="2">
    <source>
        <dbReference type="Proteomes" id="UP000289821"/>
    </source>
</evidence>
<dbReference type="InterPro" id="IPR005901">
    <property type="entry name" value="GLPGLI"/>
</dbReference>
<gene>
    <name evidence="1" type="ORF">DSM04_1107</name>
</gene>
<organism evidence="1 2">
    <name type="scientific">Leeuwenhoekiella aestuarii</name>
    <dbReference type="NCBI Taxonomy" id="2249426"/>
    <lineage>
        <taxon>Bacteria</taxon>
        <taxon>Pseudomonadati</taxon>
        <taxon>Bacteroidota</taxon>
        <taxon>Flavobacteriia</taxon>
        <taxon>Flavobacteriales</taxon>
        <taxon>Flavobacteriaceae</taxon>
        <taxon>Leeuwenhoekiella</taxon>
    </lineage>
</organism>
<dbReference type="OrthoDB" id="1440774at2"/>
<proteinExistence type="predicted"/>
<comment type="caution">
    <text evidence="1">The sequence shown here is derived from an EMBL/GenBank/DDBJ whole genome shotgun (WGS) entry which is preliminary data.</text>
</comment>
<sequence>MKVILYFSFIILILPIYGQNANNYKITYELTYKPDTTDLNQIKKERMLLYTNSKSSLFLSYGRILKDSMRGKFGIGDIGSTAYKKASAAAKTDFSYRLYKRPLESEVFHCLKIATDNYYYSEISSFDWQINQETKTILGYSAQKATTHFAGRYYEAWFSTKIAIPEGPYKFSGLPGLILEISSTDKDYKFSIVGLEKTSFFLSCFTNTT</sequence>
<dbReference type="EMBL" id="QOVI01000010">
    <property type="protein sequence ID" value="RXG11515.1"/>
    <property type="molecule type" value="Genomic_DNA"/>
</dbReference>
<reference evidence="1 2" key="1">
    <citation type="submission" date="2018-07" db="EMBL/GenBank/DDBJ databases">
        <title>Leeuwenhoekiella genomics.</title>
        <authorList>
            <person name="Tahon G."/>
            <person name="Willems A."/>
        </authorList>
    </citation>
    <scope>NUCLEOTIDE SEQUENCE [LARGE SCALE GENOMIC DNA]</scope>
    <source>
        <strain evidence="1 2">R-50232</strain>
    </source>
</reference>